<evidence type="ECO:0000256" key="9">
    <source>
        <dbReference type="SAM" id="MobiDB-lite"/>
    </source>
</evidence>
<evidence type="ECO:0000256" key="3">
    <source>
        <dbReference type="ARBA" id="ARBA00022676"/>
    </source>
</evidence>
<keyword evidence="4" id="KW-0808">Transferase</keyword>
<evidence type="ECO:0000256" key="10">
    <source>
        <dbReference type="SAM" id="Phobius"/>
    </source>
</evidence>
<dbReference type="Pfam" id="PF00905">
    <property type="entry name" value="Transpeptidase"/>
    <property type="match status" value="1"/>
</dbReference>
<dbReference type="InterPro" id="IPR012338">
    <property type="entry name" value="Beta-lactam/transpept-like"/>
</dbReference>
<keyword evidence="3" id="KW-0328">Glycosyltransferase</keyword>
<reference evidence="13 14" key="1">
    <citation type="submission" date="2019-09" db="EMBL/GenBank/DDBJ databases">
        <authorList>
            <person name="Mazhar S."/>
            <person name="Altermann E."/>
            <person name="Hill C."/>
            <person name="Mcauliffe O."/>
        </authorList>
    </citation>
    <scope>NUCLEOTIDE SEQUENCE [LARGE SCALE GENOMIC DNA]</scope>
    <source>
        <strain evidence="13 14">ATCC 51831</strain>
    </source>
</reference>
<dbReference type="PANTHER" id="PTHR32282">
    <property type="entry name" value="BINDING PROTEIN TRANSPEPTIDASE, PUTATIVE-RELATED"/>
    <property type="match status" value="1"/>
</dbReference>
<feature type="compositionally biased region" description="Low complexity" evidence="9">
    <location>
        <begin position="775"/>
        <end position="833"/>
    </location>
</feature>
<comment type="caution">
    <text evidence="13">The sequence shown here is derived from an EMBL/GenBank/DDBJ whole genome shotgun (WGS) entry which is preliminary data.</text>
</comment>
<evidence type="ECO:0000256" key="2">
    <source>
        <dbReference type="ARBA" id="ARBA00022670"/>
    </source>
</evidence>
<feature type="domain" description="Glycosyl transferase family 51" evidence="12">
    <location>
        <begin position="66"/>
        <end position="239"/>
    </location>
</feature>
<feature type="domain" description="Penicillin-binding protein transpeptidase" evidence="11">
    <location>
        <begin position="342"/>
        <end position="609"/>
    </location>
</feature>
<keyword evidence="5" id="KW-0378">Hydrolase</keyword>
<dbReference type="SUPFAM" id="SSF56601">
    <property type="entry name" value="beta-lactamase/transpeptidase-like"/>
    <property type="match status" value="1"/>
</dbReference>
<keyword evidence="14" id="KW-1185">Reference proteome</keyword>
<feature type="compositionally biased region" description="Low complexity" evidence="9">
    <location>
        <begin position="745"/>
        <end position="767"/>
    </location>
</feature>
<evidence type="ECO:0000313" key="13">
    <source>
        <dbReference type="EMBL" id="KAA1040209.1"/>
    </source>
</evidence>
<keyword evidence="2" id="KW-0645">Protease</keyword>
<evidence type="ECO:0000256" key="6">
    <source>
        <dbReference type="ARBA" id="ARBA00023268"/>
    </source>
</evidence>
<evidence type="ECO:0000259" key="11">
    <source>
        <dbReference type="Pfam" id="PF00905"/>
    </source>
</evidence>
<feature type="compositionally biased region" description="Low complexity" evidence="9">
    <location>
        <begin position="686"/>
        <end position="736"/>
    </location>
</feature>
<comment type="catalytic activity">
    <reaction evidence="7">
        <text>Preferential cleavage: (Ac)2-L-Lys-D-Ala-|-D-Ala. Also transpeptidation of peptidyl-alanyl moieties that are N-acyl substituents of D-alanine.</text>
        <dbReference type="EC" id="3.4.16.4"/>
    </reaction>
</comment>
<dbReference type="InterPro" id="IPR001264">
    <property type="entry name" value="Glyco_trans_51"/>
</dbReference>
<evidence type="ECO:0000256" key="1">
    <source>
        <dbReference type="ARBA" id="ARBA00022645"/>
    </source>
</evidence>
<keyword evidence="1" id="KW-0121">Carboxypeptidase</keyword>
<keyword evidence="6" id="KW-0511">Multifunctional enzyme</keyword>
<dbReference type="Proteomes" id="UP000295735">
    <property type="component" value="Unassembled WGS sequence"/>
</dbReference>
<keyword evidence="10" id="KW-0472">Membrane</keyword>
<organism evidence="13 14">
    <name type="scientific">Macrococcus equipercicus</name>
    <dbReference type="NCBI Taxonomy" id="69967"/>
    <lineage>
        <taxon>Bacteria</taxon>
        <taxon>Bacillati</taxon>
        <taxon>Bacillota</taxon>
        <taxon>Bacilli</taxon>
        <taxon>Bacillales</taxon>
        <taxon>Staphylococcaceae</taxon>
        <taxon>Macrococcus</taxon>
    </lineage>
</organism>
<evidence type="ECO:0000256" key="4">
    <source>
        <dbReference type="ARBA" id="ARBA00022679"/>
    </source>
</evidence>
<evidence type="ECO:0000256" key="8">
    <source>
        <dbReference type="ARBA" id="ARBA00049902"/>
    </source>
</evidence>
<name>A0ABQ6RA69_9STAP</name>
<dbReference type="EMBL" id="SCWC02000002">
    <property type="protein sequence ID" value="KAA1040209.1"/>
    <property type="molecule type" value="Genomic_DNA"/>
</dbReference>
<dbReference type="InterPro" id="IPR050396">
    <property type="entry name" value="Glycosyltr_51/Transpeptidase"/>
</dbReference>
<keyword evidence="10" id="KW-0812">Transmembrane</keyword>
<protein>
    <submittedName>
        <fullName evidence="13">Penicillin-binding protein</fullName>
    </submittedName>
</protein>
<dbReference type="InterPro" id="IPR036950">
    <property type="entry name" value="PBP_transglycosylase"/>
</dbReference>
<feature type="region of interest" description="Disordered" evidence="9">
    <location>
        <begin position="659"/>
        <end position="678"/>
    </location>
</feature>
<dbReference type="PANTHER" id="PTHR32282:SF29">
    <property type="entry name" value="PENICILLIN-BINDING PROTEIN 1A"/>
    <property type="match status" value="1"/>
</dbReference>
<dbReference type="Pfam" id="PF00912">
    <property type="entry name" value="Transgly"/>
    <property type="match status" value="1"/>
</dbReference>
<dbReference type="Gene3D" id="3.40.710.10">
    <property type="entry name" value="DD-peptidase/beta-lactamase superfamily"/>
    <property type="match status" value="1"/>
</dbReference>
<comment type="catalytic activity">
    <reaction evidence="8">
        <text>[GlcNAc-(1-&gt;4)-Mur2Ac(oyl-L-Ala-gamma-D-Glu-L-Lys-D-Ala-D-Ala)](n)-di-trans,octa-cis-undecaprenyl diphosphate + beta-D-GlcNAc-(1-&gt;4)-Mur2Ac(oyl-L-Ala-gamma-D-Glu-L-Lys-D-Ala-D-Ala)-di-trans,octa-cis-undecaprenyl diphosphate = [GlcNAc-(1-&gt;4)-Mur2Ac(oyl-L-Ala-gamma-D-Glu-L-Lys-D-Ala-D-Ala)](n+1)-di-trans,octa-cis-undecaprenyl diphosphate + di-trans,octa-cis-undecaprenyl diphosphate + H(+)</text>
        <dbReference type="Rhea" id="RHEA:23708"/>
        <dbReference type="Rhea" id="RHEA-COMP:9602"/>
        <dbReference type="Rhea" id="RHEA-COMP:9603"/>
        <dbReference type="ChEBI" id="CHEBI:15378"/>
        <dbReference type="ChEBI" id="CHEBI:58405"/>
        <dbReference type="ChEBI" id="CHEBI:60033"/>
        <dbReference type="ChEBI" id="CHEBI:78435"/>
        <dbReference type="EC" id="2.4.99.28"/>
    </reaction>
</comment>
<dbReference type="InterPro" id="IPR023346">
    <property type="entry name" value="Lysozyme-like_dom_sf"/>
</dbReference>
<accession>A0ABQ6RA69</accession>
<evidence type="ECO:0000259" key="12">
    <source>
        <dbReference type="Pfam" id="PF00912"/>
    </source>
</evidence>
<evidence type="ECO:0000256" key="7">
    <source>
        <dbReference type="ARBA" id="ARBA00034000"/>
    </source>
</evidence>
<evidence type="ECO:0000256" key="5">
    <source>
        <dbReference type="ARBA" id="ARBA00022801"/>
    </source>
</evidence>
<feature type="transmembrane region" description="Helical" evidence="10">
    <location>
        <begin position="12"/>
        <end position="41"/>
    </location>
</feature>
<feature type="region of interest" description="Disordered" evidence="9">
    <location>
        <begin position="686"/>
        <end position="833"/>
    </location>
</feature>
<dbReference type="SUPFAM" id="SSF53955">
    <property type="entry name" value="Lysozyme-like"/>
    <property type="match status" value="1"/>
</dbReference>
<sequence>MATTKKKRNNKKLILQIIGGAVIAAALVLVLGLMLFIYYAWKAPSFNESSLRDQLPTKIYDKNNQLATVLYMGQKRESVKFDEIPDQMRDAVLATEDNRFYEHGALDFRRLAGAVMKNVTGGFGSQGASTLTQQVVKRSFLTEKKSIERKAQEAYLSYRLEQEYSKNDIFTMYMNKIYYSDGIYGIKTAAKYYFNKNLSDLTLAESAYLAGLPQIPNGYNIYDHPEAAEKRKDTVLYLMNRHNRITKAEMEKAQNEDLTTNLVHRTTADRKNIDQNDQRYASYVNVIKDEIKKNNAFKGKSINDILTSGLSIYTNMDMNAQQVLQNNVNNMIAYKNDDQQAGVTILDTKTGGLAAISGGRNYMDVVNRNQATDPHAVGSTIKPILSYGPVIENEKWSTDHKLQDQREYDINGNIFRNYDTQNHGIVTMRDALRKSYNIPALKTFQVVKNNAGNNASYNFAKNLGLNYSTKDLGPAEALGGGASEFSPEQMAAAFSAFGNGGQYNEPTAIRKIVTQDDETIKFTHRSEKVMEDYTAYMVTDMLKDVFEPYGSAYGTGIPGLNMAAKTGTSTYADETYRDYNLPDDAAKDVWITGYTPQYTMSVWMGFTKIAPDGVNSFVGHDEQVMPQILFRNVMSTISSYDGADFDKPASVTEVGNELQVTGTNPDNSVTTDPNHSSTEYQVSTTEAARSSNERAASVATEGPVTEQASTEAESAESVTIEAPTTEKTTTEQVTIEARATEKTTTEQVTTEAPATEKTTTEQVTTEARATEKTTTEQVTTEAPTTEAPTTEAPTTEQVTTEAPTTEQVTTEQVTTEAPTTEKTTTEQVTTEAPTTEAVITKAVTTEAASN</sequence>
<gene>
    <name evidence="13" type="ORF">ERX35_004255</name>
</gene>
<dbReference type="Gene3D" id="1.10.3810.10">
    <property type="entry name" value="Biosynthetic peptidoglycan transglycosylase-like"/>
    <property type="match status" value="1"/>
</dbReference>
<evidence type="ECO:0000313" key="14">
    <source>
        <dbReference type="Proteomes" id="UP000295735"/>
    </source>
</evidence>
<keyword evidence="10" id="KW-1133">Transmembrane helix</keyword>
<proteinExistence type="predicted"/>
<dbReference type="InterPro" id="IPR001460">
    <property type="entry name" value="PCN-bd_Tpept"/>
</dbReference>